<dbReference type="GO" id="GO:0042910">
    <property type="term" value="F:xenobiotic transmembrane transporter activity"/>
    <property type="evidence" value="ECO:0007669"/>
    <property type="project" value="InterPro"/>
</dbReference>
<dbReference type="EMBL" id="SNVV01000011">
    <property type="protein sequence ID" value="TDN49669.1"/>
    <property type="molecule type" value="Genomic_DNA"/>
</dbReference>
<feature type="domain" description="Major facilitator superfamily (MFS) profile" evidence="9">
    <location>
        <begin position="5"/>
        <end position="398"/>
    </location>
</feature>
<sequence>MPVSSPMLAALLAALSAVGPFAIDTYLPAFAQMAAALGATQLEIQQTLTAYMATFAFMVLWHGALADRYGRRTVLLATSGMFAVSSALCALAPSVEWLWLGRAIQGLCGGAGMVVGRAVIRDLHEGPQAQRLMSRVMVIFAIAPAIAPMVGGGLLALGGWRTIFVFLTLFGVLLTWLTWRYLPETLAEAARQPLHPGELARAYWKVLTHPAFLLVASAVALKFNGFFLYVLSAPVFVMQHLGLAATDFGWLFVPSVAGMMLGSMLSGRMAERWTPRRAIAIGFAVMIFAAGFNLLVAALLVPGLPWSVVPIAVFTFGMSLAMPALTLLALEIFPARRGLASSCQSFLQVGLNALTAGALAPLLWQSTLSLAAGMSLFLALGLLAYLGWERVTGLRPPG</sequence>
<reference evidence="10 11" key="1">
    <citation type="submission" date="2019-03" db="EMBL/GenBank/DDBJ databases">
        <title>Genomic Encyclopedia of Type Strains, Phase IV (KMG-IV): sequencing the most valuable type-strain genomes for metagenomic binning, comparative biology and taxonomic classification.</title>
        <authorList>
            <person name="Goeker M."/>
        </authorList>
    </citation>
    <scope>NUCLEOTIDE SEQUENCE [LARGE SCALE GENOMIC DNA]</scope>
    <source>
        <strain evidence="10 11">DSM 12121</strain>
    </source>
</reference>
<protein>
    <recommendedName>
        <fullName evidence="8">Bcr/CflA family efflux transporter</fullName>
    </recommendedName>
</protein>
<feature type="transmembrane region" description="Helical" evidence="8">
    <location>
        <begin position="163"/>
        <end position="182"/>
    </location>
</feature>
<dbReference type="NCBIfam" id="TIGR00710">
    <property type="entry name" value="efflux_Bcr_CflA"/>
    <property type="match status" value="1"/>
</dbReference>
<keyword evidence="7 8" id="KW-0472">Membrane</keyword>
<proteinExistence type="inferred from homology"/>
<keyword evidence="4" id="KW-1003">Cell membrane</keyword>
<dbReference type="AlphaFoldDB" id="A0A4R6DYA3"/>
<dbReference type="Gene3D" id="1.20.1720.10">
    <property type="entry name" value="Multidrug resistance protein D"/>
    <property type="match status" value="1"/>
</dbReference>
<feature type="transmembrane region" description="Helical" evidence="8">
    <location>
        <begin position="99"/>
        <end position="120"/>
    </location>
</feature>
<gene>
    <name evidence="10" type="ORF">C7389_111148</name>
</gene>
<dbReference type="OrthoDB" id="9814303at2"/>
<keyword evidence="11" id="KW-1185">Reference proteome</keyword>
<comment type="subcellular location">
    <subcellularLocation>
        <location evidence="8">Cell inner membrane</location>
        <topology evidence="8">Multi-pass membrane protein</topology>
    </subcellularLocation>
    <subcellularLocation>
        <location evidence="1">Cell membrane</location>
        <topology evidence="1">Multi-pass membrane protein</topology>
    </subcellularLocation>
</comment>
<feature type="transmembrane region" description="Helical" evidence="8">
    <location>
        <begin position="48"/>
        <end position="66"/>
    </location>
</feature>
<keyword evidence="8" id="KW-0997">Cell inner membrane</keyword>
<dbReference type="Pfam" id="PF07690">
    <property type="entry name" value="MFS_1"/>
    <property type="match status" value="1"/>
</dbReference>
<feature type="transmembrane region" description="Helical" evidence="8">
    <location>
        <begin position="370"/>
        <end position="388"/>
    </location>
</feature>
<dbReference type="PANTHER" id="PTHR43124">
    <property type="entry name" value="PURINE EFFLUX PUMP PBUE"/>
    <property type="match status" value="1"/>
</dbReference>
<evidence type="ECO:0000259" key="9">
    <source>
        <dbReference type="PROSITE" id="PS50850"/>
    </source>
</evidence>
<comment type="caution">
    <text evidence="10">The sequence shown here is derived from an EMBL/GenBank/DDBJ whole genome shotgun (WGS) entry which is preliminary data.</text>
</comment>
<evidence type="ECO:0000256" key="6">
    <source>
        <dbReference type="ARBA" id="ARBA00022989"/>
    </source>
</evidence>
<dbReference type="InterPro" id="IPR036259">
    <property type="entry name" value="MFS_trans_sf"/>
</dbReference>
<organism evidence="10 11">
    <name type="scientific">Azoarcus indigens</name>
    <dbReference type="NCBI Taxonomy" id="29545"/>
    <lineage>
        <taxon>Bacteria</taxon>
        <taxon>Pseudomonadati</taxon>
        <taxon>Pseudomonadota</taxon>
        <taxon>Betaproteobacteria</taxon>
        <taxon>Rhodocyclales</taxon>
        <taxon>Zoogloeaceae</taxon>
        <taxon>Azoarcus</taxon>
    </lineage>
</organism>
<evidence type="ECO:0000256" key="1">
    <source>
        <dbReference type="ARBA" id="ARBA00004651"/>
    </source>
</evidence>
<evidence type="ECO:0000256" key="3">
    <source>
        <dbReference type="ARBA" id="ARBA00022448"/>
    </source>
</evidence>
<comment type="similarity">
    <text evidence="2 8">Belongs to the major facilitator superfamily. Bcr/CmlA family.</text>
</comment>
<dbReference type="GO" id="GO:1990961">
    <property type="term" value="P:xenobiotic detoxification by transmembrane export across the plasma membrane"/>
    <property type="evidence" value="ECO:0007669"/>
    <property type="project" value="InterPro"/>
</dbReference>
<feature type="transmembrane region" description="Helical" evidence="8">
    <location>
        <begin position="73"/>
        <end position="93"/>
    </location>
</feature>
<dbReference type="GO" id="GO:0005886">
    <property type="term" value="C:plasma membrane"/>
    <property type="evidence" value="ECO:0007669"/>
    <property type="project" value="UniProtKB-SubCell"/>
</dbReference>
<keyword evidence="5 8" id="KW-0812">Transmembrane</keyword>
<feature type="transmembrane region" description="Helical" evidence="8">
    <location>
        <begin position="132"/>
        <end position="157"/>
    </location>
</feature>
<evidence type="ECO:0000256" key="4">
    <source>
        <dbReference type="ARBA" id="ARBA00022475"/>
    </source>
</evidence>
<evidence type="ECO:0000256" key="2">
    <source>
        <dbReference type="ARBA" id="ARBA00006236"/>
    </source>
</evidence>
<keyword evidence="6 8" id="KW-1133">Transmembrane helix</keyword>
<dbReference type="InterPro" id="IPR011701">
    <property type="entry name" value="MFS"/>
</dbReference>
<feature type="transmembrane region" description="Helical" evidence="8">
    <location>
        <begin position="345"/>
        <end position="364"/>
    </location>
</feature>
<dbReference type="Proteomes" id="UP000295129">
    <property type="component" value="Unassembled WGS sequence"/>
</dbReference>
<dbReference type="PANTHER" id="PTHR43124:SF3">
    <property type="entry name" value="CHLORAMPHENICOL EFFLUX PUMP RV0191"/>
    <property type="match status" value="1"/>
</dbReference>
<dbReference type="InterPro" id="IPR004812">
    <property type="entry name" value="Efflux_drug-R_Bcr/CmlA"/>
</dbReference>
<dbReference type="RefSeq" id="WP_133592510.1">
    <property type="nucleotide sequence ID" value="NZ_SNVV01000011.1"/>
</dbReference>
<comment type="caution">
    <text evidence="8">Lacks conserved residue(s) required for the propagation of feature annotation.</text>
</comment>
<evidence type="ECO:0000256" key="5">
    <source>
        <dbReference type="ARBA" id="ARBA00022692"/>
    </source>
</evidence>
<feature type="transmembrane region" description="Helical" evidence="8">
    <location>
        <begin position="307"/>
        <end position="333"/>
    </location>
</feature>
<evidence type="ECO:0000313" key="10">
    <source>
        <dbReference type="EMBL" id="TDN49669.1"/>
    </source>
</evidence>
<feature type="transmembrane region" description="Helical" evidence="8">
    <location>
        <begin position="211"/>
        <end position="236"/>
    </location>
</feature>
<dbReference type="SUPFAM" id="SSF103473">
    <property type="entry name" value="MFS general substrate transporter"/>
    <property type="match status" value="1"/>
</dbReference>
<evidence type="ECO:0000256" key="8">
    <source>
        <dbReference type="RuleBase" id="RU365088"/>
    </source>
</evidence>
<dbReference type="PROSITE" id="PS50850">
    <property type="entry name" value="MFS"/>
    <property type="match status" value="1"/>
</dbReference>
<evidence type="ECO:0000313" key="11">
    <source>
        <dbReference type="Proteomes" id="UP000295129"/>
    </source>
</evidence>
<feature type="transmembrane region" description="Helical" evidence="8">
    <location>
        <begin position="248"/>
        <end position="266"/>
    </location>
</feature>
<accession>A0A4R6DYA3</accession>
<dbReference type="InterPro" id="IPR050189">
    <property type="entry name" value="MFS_Efflux_Transporters"/>
</dbReference>
<feature type="transmembrane region" description="Helical" evidence="8">
    <location>
        <begin position="278"/>
        <end position="301"/>
    </location>
</feature>
<evidence type="ECO:0000256" key="7">
    <source>
        <dbReference type="ARBA" id="ARBA00023136"/>
    </source>
</evidence>
<keyword evidence="3 8" id="KW-0813">Transport</keyword>
<dbReference type="CDD" id="cd17320">
    <property type="entry name" value="MFS_MdfA_MDR_like"/>
    <property type="match status" value="1"/>
</dbReference>
<dbReference type="InterPro" id="IPR020846">
    <property type="entry name" value="MFS_dom"/>
</dbReference>
<name>A0A4R6DYA3_9RHOO</name>